<evidence type="ECO:0000256" key="5">
    <source>
        <dbReference type="ARBA" id="ARBA00022898"/>
    </source>
</evidence>
<keyword evidence="5 11" id="KW-0663">Pyridoxal phosphate</keyword>
<dbReference type="PIRSF" id="PIRSF000390">
    <property type="entry name" value="PLP_StrS"/>
    <property type="match status" value="1"/>
</dbReference>
<dbReference type="PANTHER" id="PTHR30244:SF34">
    <property type="entry name" value="DTDP-4-AMINO-4,6-DIDEOXYGALACTOSE TRANSAMINASE"/>
    <property type="match status" value="1"/>
</dbReference>
<protein>
    <recommendedName>
        <fullName evidence="9">GDP-perosamine synthase</fullName>
        <ecNumber evidence="8">2.6.1.102</ecNumber>
    </recommendedName>
</protein>
<keyword evidence="4" id="KW-0808">Transferase</keyword>
<evidence type="ECO:0000256" key="8">
    <source>
        <dbReference type="ARBA" id="ARBA00066317"/>
    </source>
</evidence>
<proteinExistence type="inferred from homology"/>
<evidence type="ECO:0000256" key="4">
    <source>
        <dbReference type="ARBA" id="ARBA00022679"/>
    </source>
</evidence>
<dbReference type="InterPro" id="IPR015422">
    <property type="entry name" value="PyrdxlP-dep_Trfase_small"/>
</dbReference>
<dbReference type="Pfam" id="PF01041">
    <property type="entry name" value="DegT_DnrJ_EryC1"/>
    <property type="match status" value="1"/>
</dbReference>
<dbReference type="SUPFAM" id="SSF53383">
    <property type="entry name" value="PLP-dependent transferases"/>
    <property type="match status" value="1"/>
</dbReference>
<name>A0AAP2DYC5_9BACT</name>
<dbReference type="InterPro" id="IPR015424">
    <property type="entry name" value="PyrdxlP-dep_Trfase"/>
</dbReference>
<keyword evidence="3 13" id="KW-0032">Aminotransferase</keyword>
<evidence type="ECO:0000256" key="9">
    <source>
        <dbReference type="ARBA" id="ARBA00074221"/>
    </source>
</evidence>
<dbReference type="FunFam" id="3.40.640.10:FF:000090">
    <property type="entry name" value="Pyridoxal phosphate-dependent aminotransferase"/>
    <property type="match status" value="1"/>
</dbReference>
<dbReference type="EC" id="2.6.1.102" evidence="8"/>
<dbReference type="AlphaFoldDB" id="A0AAP2DYC5"/>
<gene>
    <name evidence="13" type="ORF">KK062_15290</name>
</gene>
<dbReference type="PANTHER" id="PTHR30244">
    <property type="entry name" value="TRANSAMINASE"/>
    <property type="match status" value="1"/>
</dbReference>
<comment type="pathway">
    <text evidence="2">Bacterial outer membrane biogenesis; LPS O-antigen biosynthesis.</text>
</comment>
<evidence type="ECO:0000256" key="12">
    <source>
        <dbReference type="RuleBase" id="RU004508"/>
    </source>
</evidence>
<dbReference type="EMBL" id="JAHESE010000014">
    <property type="protein sequence ID" value="MBT1709606.1"/>
    <property type="molecule type" value="Genomic_DNA"/>
</dbReference>
<evidence type="ECO:0000256" key="2">
    <source>
        <dbReference type="ARBA" id="ARBA00005125"/>
    </source>
</evidence>
<dbReference type="Gene3D" id="3.90.1150.10">
    <property type="entry name" value="Aspartate Aminotransferase, domain 1"/>
    <property type="match status" value="1"/>
</dbReference>
<sequence>MKEKIWLSSPHMGGAEVRYVQEAFDTNWISPVGPHIAAFEEALANYNDISHCAALSSGTAAIHLALIILGVKAGDEVICSSFTFSGSCNPIAYQGAVPVFVDSERLTWNLDPVLLEEAILDRQKKTGRKPKAIIAVHLYGMPAQIEAIMDVARRHEIPVIEDAAEALGSTYQGKKLGTFGDMGIYSFNGNKIITTSGGGALVARNAAWIQQAKFLSTQARDPAPHYEHSHIGFNYRLSNVCAGIGRGQMEILDTRVGQKRKIYNMYRKALENIPGIGFLPEPAGYFSNRWLTTILVDEQQAGFSAETIRLALEAKNIESRPLWKPMHVQPVFKNVPSYSTGVSEELFRAGLCLPSGTNTTEDQYLQIMETILKLQVTNPALS</sequence>
<dbReference type="GO" id="GO:0102933">
    <property type="term" value="F:GDP-4-dehydro-6-deoxy-D-mannose-4-aminotransferase activity"/>
    <property type="evidence" value="ECO:0007669"/>
    <property type="project" value="UniProtKB-EC"/>
</dbReference>
<comment type="similarity">
    <text evidence="6 12">Belongs to the DegT/DnrJ/EryC1 family.</text>
</comment>
<reference evidence="13 14" key="1">
    <citation type="submission" date="2021-05" db="EMBL/GenBank/DDBJ databases">
        <title>A Polyphasic approach of four new species of the genus Ohtaekwangia: Ohtaekwangia histidinii sp. nov., Ohtaekwangia cretensis sp. nov., Ohtaekwangia indiensis sp. nov., Ohtaekwangia reichenbachii sp. nov. from diverse environment.</title>
        <authorList>
            <person name="Octaviana S."/>
        </authorList>
    </citation>
    <scope>NUCLEOTIDE SEQUENCE [LARGE SCALE GENOMIC DNA]</scope>
    <source>
        <strain evidence="13 14">PWU5</strain>
    </source>
</reference>
<keyword evidence="14" id="KW-1185">Reference proteome</keyword>
<dbReference type="GO" id="GO:0000271">
    <property type="term" value="P:polysaccharide biosynthetic process"/>
    <property type="evidence" value="ECO:0007669"/>
    <property type="project" value="TreeGrafter"/>
</dbReference>
<dbReference type="GO" id="GO:0030170">
    <property type="term" value="F:pyridoxal phosphate binding"/>
    <property type="evidence" value="ECO:0007669"/>
    <property type="project" value="TreeGrafter"/>
</dbReference>
<organism evidence="13 14">
    <name type="scientific">Dawidia cretensis</name>
    <dbReference type="NCBI Taxonomy" id="2782350"/>
    <lineage>
        <taxon>Bacteria</taxon>
        <taxon>Pseudomonadati</taxon>
        <taxon>Bacteroidota</taxon>
        <taxon>Cytophagia</taxon>
        <taxon>Cytophagales</taxon>
        <taxon>Chryseotaleaceae</taxon>
        <taxon>Dawidia</taxon>
    </lineage>
</organism>
<evidence type="ECO:0000256" key="11">
    <source>
        <dbReference type="PIRSR" id="PIRSR000390-2"/>
    </source>
</evidence>
<evidence type="ECO:0000256" key="1">
    <source>
        <dbReference type="ARBA" id="ARBA00001933"/>
    </source>
</evidence>
<dbReference type="Gene3D" id="3.40.640.10">
    <property type="entry name" value="Type I PLP-dependent aspartate aminotransferase-like (Major domain)"/>
    <property type="match status" value="1"/>
</dbReference>
<comment type="cofactor">
    <cofactor evidence="1">
        <name>pyridoxal 5'-phosphate</name>
        <dbReference type="ChEBI" id="CHEBI:597326"/>
    </cofactor>
</comment>
<comment type="catalytic activity">
    <reaction evidence="7">
        <text>GDP-alpha-D-perosamine + 2-oxoglutarate = GDP-4-dehydro-alpha-D-rhamnose + L-glutamate</text>
        <dbReference type="Rhea" id="RHEA:36779"/>
        <dbReference type="ChEBI" id="CHEBI:16810"/>
        <dbReference type="ChEBI" id="CHEBI:29985"/>
        <dbReference type="ChEBI" id="CHEBI:57964"/>
        <dbReference type="ChEBI" id="CHEBI:73996"/>
        <dbReference type="EC" id="2.6.1.102"/>
    </reaction>
</comment>
<dbReference type="RefSeq" id="WP_254085185.1">
    <property type="nucleotide sequence ID" value="NZ_JAHESE010000014.1"/>
</dbReference>
<comment type="caution">
    <text evidence="13">The sequence shown here is derived from an EMBL/GenBank/DDBJ whole genome shotgun (WGS) entry which is preliminary data.</text>
</comment>
<dbReference type="InterPro" id="IPR015421">
    <property type="entry name" value="PyrdxlP-dep_Trfase_major"/>
</dbReference>
<feature type="modified residue" description="N6-(pyridoxal phosphate)lysine" evidence="11">
    <location>
        <position position="191"/>
    </location>
</feature>
<evidence type="ECO:0000313" key="14">
    <source>
        <dbReference type="Proteomes" id="UP001319080"/>
    </source>
</evidence>
<dbReference type="CDD" id="cd00616">
    <property type="entry name" value="AHBA_syn"/>
    <property type="match status" value="1"/>
</dbReference>
<evidence type="ECO:0000256" key="3">
    <source>
        <dbReference type="ARBA" id="ARBA00022576"/>
    </source>
</evidence>
<evidence type="ECO:0000313" key="13">
    <source>
        <dbReference type="EMBL" id="MBT1709606.1"/>
    </source>
</evidence>
<evidence type="ECO:0000256" key="10">
    <source>
        <dbReference type="PIRSR" id="PIRSR000390-1"/>
    </source>
</evidence>
<dbReference type="InterPro" id="IPR000653">
    <property type="entry name" value="DegT/StrS_aminotransferase"/>
</dbReference>
<accession>A0AAP2DYC5</accession>
<evidence type="ECO:0000256" key="6">
    <source>
        <dbReference type="ARBA" id="ARBA00037999"/>
    </source>
</evidence>
<dbReference type="Proteomes" id="UP001319080">
    <property type="component" value="Unassembled WGS sequence"/>
</dbReference>
<feature type="active site" description="Proton acceptor" evidence="10">
    <location>
        <position position="191"/>
    </location>
</feature>
<evidence type="ECO:0000256" key="7">
    <source>
        <dbReference type="ARBA" id="ARBA00051587"/>
    </source>
</evidence>